<proteinExistence type="predicted"/>
<protein>
    <submittedName>
        <fullName evidence="2">Uncharacterized protein</fullName>
    </submittedName>
</protein>
<dbReference type="EMBL" id="MCGN01000001">
    <property type="protein sequence ID" value="ORZ03257.1"/>
    <property type="molecule type" value="Genomic_DNA"/>
</dbReference>
<evidence type="ECO:0000256" key="1">
    <source>
        <dbReference type="SAM" id="MobiDB-lite"/>
    </source>
</evidence>
<gene>
    <name evidence="2" type="ORF">BCR43DRAFT_42138</name>
</gene>
<keyword evidence="3" id="KW-1185">Reference proteome</keyword>
<feature type="compositionally biased region" description="Low complexity" evidence="1">
    <location>
        <begin position="23"/>
        <end position="47"/>
    </location>
</feature>
<accession>A0A1X2HUK5</accession>
<comment type="caution">
    <text evidence="2">The sequence shown here is derived from an EMBL/GenBank/DDBJ whole genome shotgun (WGS) entry which is preliminary data.</text>
</comment>
<evidence type="ECO:0000313" key="3">
    <source>
        <dbReference type="Proteomes" id="UP000242180"/>
    </source>
</evidence>
<organism evidence="2 3">
    <name type="scientific">Syncephalastrum racemosum</name>
    <name type="common">Filamentous fungus</name>
    <dbReference type="NCBI Taxonomy" id="13706"/>
    <lineage>
        <taxon>Eukaryota</taxon>
        <taxon>Fungi</taxon>
        <taxon>Fungi incertae sedis</taxon>
        <taxon>Mucoromycota</taxon>
        <taxon>Mucoromycotina</taxon>
        <taxon>Mucoromycetes</taxon>
        <taxon>Mucorales</taxon>
        <taxon>Syncephalastraceae</taxon>
        <taxon>Syncephalastrum</taxon>
    </lineage>
</organism>
<reference evidence="2 3" key="1">
    <citation type="submission" date="2016-07" db="EMBL/GenBank/DDBJ databases">
        <title>Pervasive Adenine N6-methylation of Active Genes in Fungi.</title>
        <authorList>
            <consortium name="DOE Joint Genome Institute"/>
            <person name="Mondo S.J."/>
            <person name="Dannebaum R.O."/>
            <person name="Kuo R.C."/>
            <person name="Labutti K."/>
            <person name="Haridas S."/>
            <person name="Kuo A."/>
            <person name="Salamov A."/>
            <person name="Ahrendt S.R."/>
            <person name="Lipzen A."/>
            <person name="Sullivan W."/>
            <person name="Andreopoulos W.B."/>
            <person name="Clum A."/>
            <person name="Lindquist E."/>
            <person name="Daum C."/>
            <person name="Ramamoorthy G.K."/>
            <person name="Gryganskyi A."/>
            <person name="Culley D."/>
            <person name="Magnuson J.K."/>
            <person name="James T.Y."/>
            <person name="O'Malley M.A."/>
            <person name="Stajich J.E."/>
            <person name="Spatafora J.W."/>
            <person name="Visel A."/>
            <person name="Grigoriev I.V."/>
        </authorList>
    </citation>
    <scope>NUCLEOTIDE SEQUENCE [LARGE SCALE GENOMIC DNA]</scope>
    <source>
        <strain evidence="2 3">NRRL 2496</strain>
    </source>
</reference>
<dbReference type="Proteomes" id="UP000242180">
    <property type="component" value="Unassembled WGS sequence"/>
</dbReference>
<feature type="region of interest" description="Disordered" evidence="1">
    <location>
        <begin position="1"/>
        <end position="72"/>
    </location>
</feature>
<name>A0A1X2HUK5_SYNRA</name>
<sequence>MLVNNTYPPRPHHPSPVLPPPNSLQQSLNFHYGPSAVPSHSPSLSHSPPQPLSAYGSPCQTPSPVSRSYPSHMDAHVAVAPVGHHRSSSANVVPSPPTSCPSASVSSLRYEIILEGNHRLRQRDLDIACYKNHFIAVFP</sequence>
<evidence type="ECO:0000313" key="2">
    <source>
        <dbReference type="EMBL" id="ORZ03257.1"/>
    </source>
</evidence>
<dbReference type="AlphaFoldDB" id="A0A1X2HUK5"/>
<feature type="compositionally biased region" description="Polar residues" evidence="1">
    <location>
        <begin position="58"/>
        <end position="69"/>
    </location>
</feature>
<dbReference type="InParanoid" id="A0A1X2HUK5"/>